<evidence type="ECO:0000256" key="4">
    <source>
        <dbReference type="ARBA" id="ARBA00023136"/>
    </source>
</evidence>
<evidence type="ECO:0000313" key="5">
    <source>
        <dbReference type="EMBL" id="OOP73138.1"/>
    </source>
</evidence>
<dbReference type="Pfam" id="PF01566">
    <property type="entry name" value="Nramp"/>
    <property type="match status" value="1"/>
</dbReference>
<evidence type="ECO:0000313" key="6">
    <source>
        <dbReference type="Proteomes" id="UP000190959"/>
    </source>
</evidence>
<dbReference type="RefSeq" id="WP_077844898.1">
    <property type="nucleotide sequence ID" value="NZ_JABSWC010000001.1"/>
</dbReference>
<gene>
    <name evidence="5" type="ORF">CBEIBR21_08850</name>
</gene>
<comment type="caution">
    <text evidence="5">The sequence shown here is derived from an EMBL/GenBank/DDBJ whole genome shotgun (WGS) entry which is preliminary data.</text>
</comment>
<dbReference type="EMBL" id="MWMH01000003">
    <property type="protein sequence ID" value="OOP73138.1"/>
    <property type="molecule type" value="Genomic_DNA"/>
</dbReference>
<dbReference type="GO" id="GO:0005886">
    <property type="term" value="C:plasma membrane"/>
    <property type="evidence" value="ECO:0007669"/>
    <property type="project" value="TreeGrafter"/>
</dbReference>
<dbReference type="PANTHER" id="PTHR11706:SF2">
    <property type="entry name" value="TRANSPORTER PROTEIN"/>
    <property type="match status" value="1"/>
</dbReference>
<sequence length="413" mass="43736">MEELKELKELKESPITEEISGFKSTSKLKSYLGAIFLMAITAIGPGFLTQTTVFTQKLGPSFGFVILASIILDIGVQLNVWRIIVASGKRGQEIANLVLPGLGYVVTTLIVIGGLAFNIGNVAGAALGLNVLFGIPFKAGAIITAFIALSIFLFKQVGEIMDRFVRAFGIVRILLAIFVMIAATPPVGQAAVKSIFPDSIDMMSIITLVGGTVGGYITFAGAHRLIDAGIKGKNLVPEATKSSVTGILITGVMRVVLFLAALGVITKGYAIDPTNPAASVFQSAAGNIGYKIFGIVLWSAGTTSVIGCAYTSVSFMKSFSEKIDKFYSKIIIAFIVFSTIVFVIVGQPAKVLVIVGTINGFVLPITLTSILIGAHNKKIVGEYKHPVWMTIAGFIVVAITAYMSVHTALTQLF</sequence>
<dbReference type="GO" id="GO:0005384">
    <property type="term" value="F:manganese ion transmembrane transporter activity"/>
    <property type="evidence" value="ECO:0007669"/>
    <property type="project" value="TreeGrafter"/>
</dbReference>
<accession>A0A1S8RKK1</accession>
<proteinExistence type="predicted"/>
<dbReference type="InterPro" id="IPR001046">
    <property type="entry name" value="NRAMP_fam"/>
</dbReference>
<comment type="subcellular location">
    <subcellularLocation>
        <location evidence="1">Membrane</location>
        <topology evidence="1">Multi-pass membrane protein</topology>
    </subcellularLocation>
</comment>
<dbReference type="GO" id="GO:0015086">
    <property type="term" value="F:cadmium ion transmembrane transporter activity"/>
    <property type="evidence" value="ECO:0007669"/>
    <property type="project" value="TreeGrafter"/>
</dbReference>
<evidence type="ECO:0000256" key="1">
    <source>
        <dbReference type="ARBA" id="ARBA00004141"/>
    </source>
</evidence>
<dbReference type="GO" id="GO:0034755">
    <property type="term" value="P:iron ion transmembrane transport"/>
    <property type="evidence" value="ECO:0007669"/>
    <property type="project" value="TreeGrafter"/>
</dbReference>
<keyword evidence="4" id="KW-0472">Membrane</keyword>
<dbReference type="AlphaFoldDB" id="A0A1S8RKK1"/>
<keyword evidence="2" id="KW-0812">Transmembrane</keyword>
<dbReference type="Proteomes" id="UP000190959">
    <property type="component" value="Unassembled WGS sequence"/>
</dbReference>
<keyword evidence="3" id="KW-1133">Transmembrane helix</keyword>
<protein>
    <submittedName>
        <fullName evidence="5">Uncharacterized protein</fullName>
    </submittedName>
</protein>
<name>A0A1S8RKK1_CLOBE</name>
<organism evidence="5 6">
    <name type="scientific">Clostridium beijerinckii</name>
    <name type="common">Clostridium MP</name>
    <dbReference type="NCBI Taxonomy" id="1520"/>
    <lineage>
        <taxon>Bacteria</taxon>
        <taxon>Bacillati</taxon>
        <taxon>Bacillota</taxon>
        <taxon>Clostridia</taxon>
        <taxon>Eubacteriales</taxon>
        <taxon>Clostridiaceae</taxon>
        <taxon>Clostridium</taxon>
    </lineage>
</organism>
<reference evidence="5 6" key="1">
    <citation type="submission" date="2017-02" db="EMBL/GenBank/DDBJ databases">
        <title>Genome sequence of Clostridium beijerinckii Br21.</title>
        <authorList>
            <person name="Fonseca B.C."/>
            <person name="Guazzaroni M.E."/>
            <person name="Riano-Pachon D.M."/>
            <person name="Reginatto V."/>
        </authorList>
    </citation>
    <scope>NUCLEOTIDE SEQUENCE [LARGE SCALE GENOMIC DNA]</scope>
    <source>
        <strain evidence="5 6">Br21</strain>
    </source>
</reference>
<dbReference type="PANTHER" id="PTHR11706">
    <property type="entry name" value="SOLUTE CARRIER PROTEIN FAMILY 11 MEMBER"/>
    <property type="match status" value="1"/>
</dbReference>
<evidence type="ECO:0000256" key="2">
    <source>
        <dbReference type="ARBA" id="ARBA00022692"/>
    </source>
</evidence>
<evidence type="ECO:0000256" key="3">
    <source>
        <dbReference type="ARBA" id="ARBA00022989"/>
    </source>
</evidence>